<sequence length="577" mass="64365">MVETAILPDKKVVALHEPVQIDNEKPWGDHPVHVDVDPQAPPPLDAQEGVLLPGRTFQRRVSNVAVTQEHLNEGAFGHLPLHGMPEVSGVEVVHKDKLEERNAQGPQMEDEFVVKWDGSDDQDRVLNWSMPFRIYQMTLAAALTLCTSFTSSVPSNIAFQMTEEFNTTINVTKAAIFMYVAGFCFAPLVWAPLSEMYGRRIVFIVSFAGFVCFNVGCMLAPNVGAMIVFRIFAGAFSSSSLTNSPAMIASLFSIRYLMRGIAVFSLGPIVGPCIGPIVSGYIVTAGANWRWVFRVSTIFSFVMLVLVLLTMPETHDGLRLKKKARRLRRETGDDRYKAPIEMRHVEVTKMIGTVLGKPLKIFFTEPMLILVTIYMSFVYGTLYLFFVAYPIVFELMHGLSSGAEGLMFLGFSVGSFIGAIYCIFVDQRMYESKRQRHGSDLAPEVRLYTCMIAAPLLTISLFWFAWTSYPSISFWSPLVAGGMFGTATLFIFLSLLTYITEVYLANAASAIAANTVVRSAFGAGFPMFGQQMYETLKPRWATCVLAFIALAMFPIPFVFYRYGHVIRSWSKNALSEL</sequence>
<dbReference type="PANTHER" id="PTHR23502">
    <property type="entry name" value="MAJOR FACILITATOR SUPERFAMILY"/>
    <property type="match status" value="1"/>
</dbReference>
<evidence type="ECO:0000313" key="8">
    <source>
        <dbReference type="Proteomes" id="UP000269793"/>
    </source>
</evidence>
<keyword evidence="3 5" id="KW-1133">Transmembrane helix</keyword>
<comment type="subcellular location">
    <subcellularLocation>
        <location evidence="1">Membrane</location>
        <topology evidence="1">Multi-pass membrane protein</topology>
    </subcellularLocation>
</comment>
<keyword evidence="4 5" id="KW-0472">Membrane</keyword>
<dbReference type="CDD" id="cd17323">
    <property type="entry name" value="MFS_Tpo1_MDR_like"/>
    <property type="match status" value="1"/>
</dbReference>
<proteinExistence type="predicted"/>
<dbReference type="InterPro" id="IPR011701">
    <property type="entry name" value="MFS"/>
</dbReference>
<feature type="transmembrane region" description="Helical" evidence="5">
    <location>
        <begin position="134"/>
        <end position="154"/>
    </location>
</feature>
<evidence type="ECO:0000256" key="5">
    <source>
        <dbReference type="SAM" id="Phobius"/>
    </source>
</evidence>
<organism evidence="7 8">
    <name type="scientific">Malassezia restricta (strain ATCC 96810 / NBRC 103918 / CBS 7877)</name>
    <name type="common">Seborrheic dermatitis infection agent</name>
    <dbReference type="NCBI Taxonomy" id="425264"/>
    <lineage>
        <taxon>Eukaryota</taxon>
        <taxon>Fungi</taxon>
        <taxon>Dikarya</taxon>
        <taxon>Basidiomycota</taxon>
        <taxon>Ustilaginomycotina</taxon>
        <taxon>Malasseziomycetes</taxon>
        <taxon>Malasseziales</taxon>
        <taxon>Malasseziaceae</taxon>
        <taxon>Malassezia</taxon>
    </lineage>
</organism>
<dbReference type="SUPFAM" id="SSF103473">
    <property type="entry name" value="MFS general substrate transporter"/>
    <property type="match status" value="1"/>
</dbReference>
<dbReference type="AlphaFoldDB" id="A0A3G2S7M4"/>
<feature type="transmembrane region" description="Helical" evidence="5">
    <location>
        <begin position="291"/>
        <end position="311"/>
    </location>
</feature>
<feature type="transmembrane region" description="Helical" evidence="5">
    <location>
        <begin position="174"/>
        <end position="194"/>
    </location>
</feature>
<dbReference type="InterPro" id="IPR036259">
    <property type="entry name" value="MFS_trans_sf"/>
</dbReference>
<evidence type="ECO:0000259" key="6">
    <source>
        <dbReference type="PROSITE" id="PS50850"/>
    </source>
</evidence>
<dbReference type="PROSITE" id="PS50850">
    <property type="entry name" value="MFS"/>
    <property type="match status" value="1"/>
</dbReference>
<keyword evidence="8" id="KW-1185">Reference proteome</keyword>
<evidence type="ECO:0000313" key="7">
    <source>
        <dbReference type="EMBL" id="AYO44105.1"/>
    </source>
</evidence>
<feature type="transmembrane region" description="Helical" evidence="5">
    <location>
        <begin position="472"/>
        <end position="496"/>
    </location>
</feature>
<dbReference type="PANTHER" id="PTHR23502:SF173">
    <property type="entry name" value="MFS-MULTIDRUG-RESISTANCE TRANSPORTER-RELATED"/>
    <property type="match status" value="1"/>
</dbReference>
<dbReference type="VEuPathDB" id="FungiDB:DNF11_3155"/>
<dbReference type="FunFam" id="1.20.1250.20:FF:000011">
    <property type="entry name" value="MFS multidrug transporter, putative"/>
    <property type="match status" value="1"/>
</dbReference>
<name>A0A3G2S7M4_MALR7</name>
<feature type="domain" description="Major facilitator superfamily (MFS) profile" evidence="6">
    <location>
        <begin position="136"/>
        <end position="577"/>
    </location>
</feature>
<feature type="transmembrane region" description="Helical" evidence="5">
    <location>
        <begin position="367"/>
        <end position="393"/>
    </location>
</feature>
<dbReference type="InterPro" id="IPR020846">
    <property type="entry name" value="MFS_dom"/>
</dbReference>
<evidence type="ECO:0000256" key="3">
    <source>
        <dbReference type="ARBA" id="ARBA00022989"/>
    </source>
</evidence>
<evidence type="ECO:0000256" key="1">
    <source>
        <dbReference type="ARBA" id="ARBA00004141"/>
    </source>
</evidence>
<dbReference type="EMBL" id="CP033153">
    <property type="protein sequence ID" value="AYO44105.1"/>
    <property type="molecule type" value="Genomic_DNA"/>
</dbReference>
<feature type="transmembrane region" description="Helical" evidence="5">
    <location>
        <begin position="539"/>
        <end position="560"/>
    </location>
</feature>
<feature type="transmembrane region" description="Helical" evidence="5">
    <location>
        <begin position="503"/>
        <end position="527"/>
    </location>
</feature>
<dbReference type="GO" id="GO:0022857">
    <property type="term" value="F:transmembrane transporter activity"/>
    <property type="evidence" value="ECO:0007669"/>
    <property type="project" value="InterPro"/>
</dbReference>
<dbReference type="Gene3D" id="1.20.1250.20">
    <property type="entry name" value="MFS general substrate transporter like domains"/>
    <property type="match status" value="1"/>
</dbReference>
<feature type="transmembrane region" description="Helical" evidence="5">
    <location>
        <begin position="405"/>
        <end position="424"/>
    </location>
</feature>
<dbReference type="Pfam" id="PF07690">
    <property type="entry name" value="MFS_1"/>
    <property type="match status" value="1"/>
</dbReference>
<evidence type="ECO:0000256" key="4">
    <source>
        <dbReference type="ARBA" id="ARBA00023136"/>
    </source>
</evidence>
<feature type="transmembrane region" description="Helical" evidence="5">
    <location>
        <begin position="201"/>
        <end position="221"/>
    </location>
</feature>
<dbReference type="Proteomes" id="UP000269793">
    <property type="component" value="Chromosome VI"/>
</dbReference>
<dbReference type="OrthoDB" id="9986881at2759"/>
<protein>
    <submittedName>
        <fullName evidence="7">Putative transporter mfs2</fullName>
    </submittedName>
</protein>
<keyword evidence="2 5" id="KW-0812">Transmembrane</keyword>
<feature type="transmembrane region" description="Helical" evidence="5">
    <location>
        <begin position="261"/>
        <end position="285"/>
    </location>
</feature>
<dbReference type="GO" id="GO:0005886">
    <property type="term" value="C:plasma membrane"/>
    <property type="evidence" value="ECO:0007669"/>
    <property type="project" value="TreeGrafter"/>
</dbReference>
<reference evidence="7 8" key="1">
    <citation type="submission" date="2018-10" db="EMBL/GenBank/DDBJ databases">
        <title>Complete genome sequence of Malassezia restricta CBS 7877.</title>
        <authorList>
            <person name="Morand S.C."/>
            <person name="Bertignac M."/>
            <person name="Iltis A."/>
            <person name="Kolder I."/>
            <person name="Pirovano W."/>
            <person name="Jourdain R."/>
            <person name="Clavaud C."/>
        </authorList>
    </citation>
    <scope>NUCLEOTIDE SEQUENCE [LARGE SCALE GENOMIC DNA]</scope>
    <source>
        <strain evidence="7 8">CBS 7877</strain>
    </source>
</reference>
<evidence type="ECO:0000256" key="2">
    <source>
        <dbReference type="ARBA" id="ARBA00022692"/>
    </source>
</evidence>
<feature type="transmembrane region" description="Helical" evidence="5">
    <location>
        <begin position="445"/>
        <end position="466"/>
    </location>
</feature>
<gene>
    <name evidence="7" type="primary">mfs2_2</name>
    <name evidence="7" type="ORF">DNF11_3155</name>
</gene>
<accession>A0A3G2S7M4</accession>